<gene>
    <name evidence="4" type="ORF">LPB072_19275</name>
    <name evidence="5" type="ORF">LPB72_05275</name>
</gene>
<evidence type="ECO:0000256" key="2">
    <source>
        <dbReference type="SAM" id="SignalP"/>
    </source>
</evidence>
<evidence type="ECO:0000259" key="3">
    <source>
        <dbReference type="Pfam" id="PF18885"/>
    </source>
</evidence>
<dbReference type="GO" id="GO:0005085">
    <property type="term" value="F:guanyl-nucleotide exchange factor activity"/>
    <property type="evidence" value="ECO:0007669"/>
    <property type="project" value="TreeGrafter"/>
</dbReference>
<accession>A0A162PAW2</accession>
<reference evidence="5 6" key="1">
    <citation type="submission" date="2016-02" db="EMBL/GenBank/DDBJ databases">
        <title>Draft genome sequence of Hydrogenophaga sp. LPB0072.</title>
        <authorList>
            <person name="Shin S.-K."/>
            <person name="Yi H."/>
        </authorList>
    </citation>
    <scope>NUCLEOTIDE SEQUENCE [LARGE SCALE GENOMIC DNA]</scope>
    <source>
        <strain evidence="5 6">LPB0072</strain>
    </source>
</reference>
<dbReference type="Proteomes" id="UP000185657">
    <property type="component" value="Unassembled WGS sequence"/>
</dbReference>
<feature type="region of interest" description="Disordered" evidence="1">
    <location>
        <begin position="28"/>
        <end position="54"/>
    </location>
</feature>
<evidence type="ECO:0000313" key="4">
    <source>
        <dbReference type="EMBL" id="AOW14648.1"/>
    </source>
</evidence>
<feature type="signal peptide" evidence="2">
    <location>
        <begin position="1"/>
        <end position="25"/>
    </location>
</feature>
<dbReference type="Pfam" id="PF18885">
    <property type="entry name" value="DUF5648"/>
    <property type="match status" value="1"/>
</dbReference>
<dbReference type="KEGG" id="hyl:LPB072_19275"/>
<dbReference type="AlphaFoldDB" id="A0A162PAW2"/>
<dbReference type="STRING" id="1763535.LPB072_19275"/>
<keyword evidence="2" id="KW-0732">Signal</keyword>
<dbReference type="PANTHER" id="PTHR45982">
    <property type="entry name" value="REGULATOR OF CHROMOSOME CONDENSATION"/>
    <property type="match status" value="1"/>
</dbReference>
<feature type="domain" description="DUF5648" evidence="3">
    <location>
        <begin position="101"/>
        <end position="241"/>
    </location>
</feature>
<evidence type="ECO:0000313" key="7">
    <source>
        <dbReference type="Proteomes" id="UP000185680"/>
    </source>
</evidence>
<dbReference type="PROSITE" id="PS50012">
    <property type="entry name" value="RCC1_3"/>
    <property type="match status" value="2"/>
</dbReference>
<evidence type="ECO:0000313" key="5">
    <source>
        <dbReference type="EMBL" id="OAD43255.1"/>
    </source>
</evidence>
<dbReference type="GO" id="GO:0005737">
    <property type="term" value="C:cytoplasm"/>
    <property type="evidence" value="ECO:0007669"/>
    <property type="project" value="TreeGrafter"/>
</dbReference>
<dbReference type="PROSITE" id="PS51257">
    <property type="entry name" value="PROKAR_LIPOPROTEIN"/>
    <property type="match status" value="1"/>
</dbReference>
<sequence length="764" mass="79741">MKPIKHTGRASLLVLLFALSGCGGGSGDGSPDLAPLKSSQAESGASPGAASPATTQTFSELMAKSAQINAQDLAQALEAQSSTPQDSAKAGARTAPISATQVFRFFNTLTEAHFFTSSAAERDAVLASAPYMQYNGPAFFSANQSETTLQPVYRFYNTQTGVHFYTISEQEKAYIQANFAQFKLEGAAYRASITPGVGLMPLYRFYFASKGFHFYTNNEAEVASIRANLPQYTFEGVSYYVPNPNPSATVVSPQGGEVPWNTPTTVAIAFSGPFGAPMASPPVCATSDASKVTVNADCSQVTVKRLDARDVVTVSSGGQTAKLSLSSTPQRHWSGSKGATDGYGMVVTADNRALIWSGSHSSYSQVLAQGMARGQQPYLTHPTPIKNMAGNGPLTDVVQASGGHGSALALSRNGSIWIWGSNDSCTAGTGRYSGEILLPVNVKDAPGTAPLTNVVQAETGAENAVALLDDGRVMYWGTPTFPGVPTMRCLPTLVPGPNGAGVLTNIAQISAGESYYLALTQAGKVYAFGSDNLRGVLGSGTLTGYADKNWPDTVKKSDGSELDNIVQVSAGYGNAMALDADGKVWIWGAGETNGIASYGKKERIPYAAPIPSLSNITMVAAGGPRHNYALDSLGQIWSWAASGQDGTLGDGANNPRGIASSAPPYEDARTPGTVVAENGGGPMTGALSIAASSSGGSALMPDGRVLNWGTNTYAALGQGVDREASGLSWSLHYNYVPVPLRNETNTGSMVLNPANYPNIRRRAR</sequence>
<dbReference type="InterPro" id="IPR009091">
    <property type="entry name" value="RCC1/BLIP-II"/>
</dbReference>
<dbReference type="InterPro" id="IPR051553">
    <property type="entry name" value="Ran_GTPase-activating"/>
</dbReference>
<protein>
    <recommendedName>
        <fullName evidence="3">DUF5648 domain-containing protein</fullName>
    </recommendedName>
</protein>
<dbReference type="OrthoDB" id="7594909at2"/>
<dbReference type="Proteomes" id="UP000185680">
    <property type="component" value="Chromosome"/>
</dbReference>
<dbReference type="EMBL" id="CP017476">
    <property type="protein sequence ID" value="AOW14648.1"/>
    <property type="molecule type" value="Genomic_DNA"/>
</dbReference>
<proteinExistence type="predicted"/>
<evidence type="ECO:0000313" key="6">
    <source>
        <dbReference type="Proteomes" id="UP000185657"/>
    </source>
</evidence>
<feature type="compositionally biased region" description="Low complexity" evidence="1">
    <location>
        <begin position="38"/>
        <end position="54"/>
    </location>
</feature>
<feature type="chain" id="PRO_5043635300" description="DUF5648 domain-containing protein" evidence="2">
    <location>
        <begin position="26"/>
        <end position="764"/>
    </location>
</feature>
<dbReference type="InterPro" id="IPR000408">
    <property type="entry name" value="Reg_chr_condens"/>
</dbReference>
<dbReference type="InterPro" id="IPR043708">
    <property type="entry name" value="DUF5648"/>
</dbReference>
<evidence type="ECO:0000256" key="1">
    <source>
        <dbReference type="SAM" id="MobiDB-lite"/>
    </source>
</evidence>
<name>A0A162PAW2_9BURK</name>
<organism evidence="4 7">
    <name type="scientific">Hydrogenophaga crassostreae</name>
    <dbReference type="NCBI Taxonomy" id="1763535"/>
    <lineage>
        <taxon>Bacteria</taxon>
        <taxon>Pseudomonadati</taxon>
        <taxon>Pseudomonadota</taxon>
        <taxon>Betaproteobacteria</taxon>
        <taxon>Burkholderiales</taxon>
        <taxon>Comamonadaceae</taxon>
        <taxon>Hydrogenophaga</taxon>
    </lineage>
</organism>
<keyword evidence="6" id="KW-1185">Reference proteome</keyword>
<dbReference type="PRINTS" id="PR00633">
    <property type="entry name" value="RCCNDNSATION"/>
</dbReference>
<dbReference type="PANTHER" id="PTHR45982:SF1">
    <property type="entry name" value="REGULATOR OF CHROMOSOME CONDENSATION"/>
    <property type="match status" value="1"/>
</dbReference>
<feature type="region of interest" description="Disordered" evidence="1">
    <location>
        <begin position="647"/>
        <end position="668"/>
    </location>
</feature>
<reference evidence="4 7" key="2">
    <citation type="submission" date="2016-10" db="EMBL/GenBank/DDBJ databases">
        <title>Hydorgenophaga sp. LPB0072 isolated from gastropod.</title>
        <authorList>
            <person name="Kim E."/>
            <person name="Yi H."/>
        </authorList>
    </citation>
    <scope>NUCLEOTIDE SEQUENCE [LARGE SCALE GENOMIC DNA]</scope>
    <source>
        <strain evidence="4 7">LPB0072</strain>
    </source>
</reference>
<dbReference type="Gene3D" id="2.130.10.30">
    <property type="entry name" value="Regulator of chromosome condensation 1/beta-lactamase-inhibitor protein II"/>
    <property type="match status" value="2"/>
</dbReference>
<dbReference type="Pfam" id="PF13540">
    <property type="entry name" value="RCC1_2"/>
    <property type="match status" value="2"/>
</dbReference>
<dbReference type="RefSeq" id="WP_066086818.1">
    <property type="nucleotide sequence ID" value="NZ_CP017476.1"/>
</dbReference>
<dbReference type="EMBL" id="LVWD01000004">
    <property type="protein sequence ID" value="OAD43255.1"/>
    <property type="molecule type" value="Genomic_DNA"/>
</dbReference>
<dbReference type="SUPFAM" id="SSF50985">
    <property type="entry name" value="RCC1/BLIP-II"/>
    <property type="match status" value="1"/>
</dbReference>